<dbReference type="Proteomes" id="UP000216033">
    <property type="component" value="Unassembled WGS sequence"/>
</dbReference>
<dbReference type="EMBL" id="NDFP01000009">
    <property type="protein sequence ID" value="PAL24000.1"/>
    <property type="molecule type" value="Genomic_DNA"/>
</dbReference>
<protein>
    <recommendedName>
        <fullName evidence="1">Transposase InsH N-terminal domain-containing protein</fullName>
    </recommendedName>
</protein>
<evidence type="ECO:0000313" key="2">
    <source>
        <dbReference type="EMBL" id="PAL24000.1"/>
    </source>
</evidence>
<proteinExistence type="predicted"/>
<gene>
    <name evidence="2" type="ORF">B9K05_09515</name>
</gene>
<comment type="caution">
    <text evidence="2">The sequence shown here is derived from an EMBL/GenBank/DDBJ whole genome shotgun (WGS) entry which is preliminary data.</text>
</comment>
<feature type="domain" description="Transposase InsH N-terminal" evidence="1">
    <location>
        <begin position="7"/>
        <end position="77"/>
    </location>
</feature>
<dbReference type="AlphaFoldDB" id="A0A270BGJ3"/>
<accession>A0A270BGJ3</accession>
<name>A0A270BGJ3_9PROT</name>
<dbReference type="Pfam" id="PF05598">
    <property type="entry name" value="DUF772"/>
    <property type="match status" value="1"/>
</dbReference>
<evidence type="ECO:0000313" key="3">
    <source>
        <dbReference type="Proteomes" id="UP000216033"/>
    </source>
</evidence>
<keyword evidence="3" id="KW-1185">Reference proteome</keyword>
<sequence>MFSYIDLASRVRARHPLRAIGAIADDALVALSKDFAALYSGMSRPSIAPAMPMQSFYVVRSEQQLIKQLEFDLLVRRPRHR</sequence>
<reference evidence="2 3" key="1">
    <citation type="submission" date="2017-04" db="EMBL/GenBank/DDBJ databases">
        <title>Kefir bacterial isolates.</title>
        <authorList>
            <person name="Kim Y."/>
            <person name="Blasche S."/>
            <person name="Patil K.R."/>
        </authorList>
    </citation>
    <scope>NUCLEOTIDE SEQUENCE [LARGE SCALE GENOMIC DNA]</scope>
    <source>
        <strain evidence="2 3">KR-2</strain>
    </source>
</reference>
<evidence type="ECO:0000259" key="1">
    <source>
        <dbReference type="Pfam" id="PF05598"/>
    </source>
</evidence>
<organism evidence="2 3">
    <name type="scientific">Acetobacter syzygii</name>
    <dbReference type="NCBI Taxonomy" id="146476"/>
    <lineage>
        <taxon>Bacteria</taxon>
        <taxon>Pseudomonadati</taxon>
        <taxon>Pseudomonadota</taxon>
        <taxon>Alphaproteobacteria</taxon>
        <taxon>Acetobacterales</taxon>
        <taxon>Acetobacteraceae</taxon>
        <taxon>Acetobacter</taxon>
    </lineage>
</organism>
<dbReference type="InterPro" id="IPR008490">
    <property type="entry name" value="Transposase_InsH_N"/>
</dbReference>